<evidence type="ECO:0000256" key="2">
    <source>
        <dbReference type="ARBA" id="ARBA00023315"/>
    </source>
</evidence>
<evidence type="ECO:0000259" key="3">
    <source>
        <dbReference type="Pfam" id="PF08541"/>
    </source>
</evidence>
<keyword evidence="1 5" id="KW-0808">Transferase</keyword>
<protein>
    <submittedName>
        <fullName evidence="5">3-oxoacyl-[acyl-carrier-protein] synthase-3</fullName>
        <ecNumber evidence="5">2.3.1.180</ecNumber>
    </submittedName>
</protein>
<keyword evidence="6" id="KW-1185">Reference proteome</keyword>
<proteinExistence type="predicted"/>
<dbReference type="InterPro" id="IPR016039">
    <property type="entry name" value="Thiolase-like"/>
</dbReference>
<dbReference type="GO" id="GO:0044550">
    <property type="term" value="P:secondary metabolite biosynthetic process"/>
    <property type="evidence" value="ECO:0007669"/>
    <property type="project" value="TreeGrafter"/>
</dbReference>
<dbReference type="Pfam" id="PF08545">
    <property type="entry name" value="ACP_syn_III"/>
    <property type="match status" value="1"/>
</dbReference>
<dbReference type="PANTHER" id="PTHR34069:SF2">
    <property type="entry name" value="BETA-KETOACYL-[ACYL-CARRIER-PROTEIN] SYNTHASE III"/>
    <property type="match status" value="1"/>
</dbReference>
<dbReference type="RefSeq" id="WP_184731101.1">
    <property type="nucleotide sequence ID" value="NZ_JACHIW010000002.1"/>
</dbReference>
<dbReference type="Gene3D" id="3.40.47.10">
    <property type="match status" value="2"/>
</dbReference>
<evidence type="ECO:0000313" key="6">
    <source>
        <dbReference type="Proteomes" id="UP000584374"/>
    </source>
</evidence>
<dbReference type="GO" id="GO:0033818">
    <property type="term" value="F:beta-ketoacyl-acyl-carrier-protein synthase III activity"/>
    <property type="evidence" value="ECO:0007669"/>
    <property type="project" value="UniProtKB-EC"/>
</dbReference>
<dbReference type="AlphaFoldDB" id="A0A840QEX4"/>
<dbReference type="EMBL" id="JACHIW010000002">
    <property type="protein sequence ID" value="MBB5158976.1"/>
    <property type="molecule type" value="Genomic_DNA"/>
</dbReference>
<dbReference type="Proteomes" id="UP000584374">
    <property type="component" value="Unassembled WGS sequence"/>
</dbReference>
<dbReference type="CDD" id="cd00827">
    <property type="entry name" value="init_cond_enzymes"/>
    <property type="match status" value="1"/>
</dbReference>
<name>A0A840QEX4_9PSEU</name>
<sequence>MRTDGLYLAGIGGYLPDRVTTEEAVARGWYEAADRDESEMRAVAVSPSTPAPDMAVTAGRRALSRCGHEPDDFALLVHSSTHPQGPEGWSAPHYVLLNTLNRPIPALELRQGCLSMLAGIEAAWYRLLADPGHDAALVTTADNFSTPLADRWRASRLFLLADGASAAVVSRRHGFARVLAMGSLSDPRMEGLHRAGETLFPPGATIGRGLNFHERSEKVRAQWAAGEAPPILHFGDQVAEITRRTLAEAGLTMADIGRVCHPGYARGALDAIFLDPLDLDDESSTWEFTSTVGHTGAADLFLALERLWRGGEVRPGDRVLLVGSTTGMEAGCAVVEIVTDGEGN</sequence>
<comment type="caution">
    <text evidence="5">The sequence shown here is derived from an EMBL/GenBank/DDBJ whole genome shotgun (WGS) entry which is preliminary data.</text>
</comment>
<dbReference type="InterPro" id="IPR013751">
    <property type="entry name" value="ACP_syn_III_N"/>
</dbReference>
<accession>A0A840QEX4</accession>
<evidence type="ECO:0000259" key="4">
    <source>
        <dbReference type="Pfam" id="PF08545"/>
    </source>
</evidence>
<organism evidence="5 6">
    <name type="scientific">Saccharopolyspora phatthalungensis</name>
    <dbReference type="NCBI Taxonomy" id="664693"/>
    <lineage>
        <taxon>Bacteria</taxon>
        <taxon>Bacillati</taxon>
        <taxon>Actinomycetota</taxon>
        <taxon>Actinomycetes</taxon>
        <taxon>Pseudonocardiales</taxon>
        <taxon>Pseudonocardiaceae</taxon>
        <taxon>Saccharopolyspora</taxon>
    </lineage>
</organism>
<dbReference type="InterPro" id="IPR013747">
    <property type="entry name" value="ACP_syn_III_C"/>
</dbReference>
<feature type="domain" description="Beta-ketoacyl-[acyl-carrier-protein] synthase III N-terminal" evidence="4">
    <location>
        <begin position="108"/>
        <end position="179"/>
    </location>
</feature>
<dbReference type="SUPFAM" id="SSF53901">
    <property type="entry name" value="Thiolase-like"/>
    <property type="match status" value="1"/>
</dbReference>
<feature type="domain" description="Beta-ketoacyl-[acyl-carrier-protein] synthase III C-terminal" evidence="3">
    <location>
        <begin position="246"/>
        <end position="337"/>
    </location>
</feature>
<dbReference type="PANTHER" id="PTHR34069">
    <property type="entry name" value="3-OXOACYL-[ACYL-CARRIER-PROTEIN] SYNTHASE 3"/>
    <property type="match status" value="1"/>
</dbReference>
<reference evidence="5 6" key="1">
    <citation type="submission" date="2020-08" db="EMBL/GenBank/DDBJ databases">
        <title>Sequencing the genomes of 1000 actinobacteria strains.</title>
        <authorList>
            <person name="Klenk H.-P."/>
        </authorList>
    </citation>
    <scope>NUCLEOTIDE SEQUENCE [LARGE SCALE GENOMIC DNA]</scope>
    <source>
        <strain evidence="5 6">DSM 45584</strain>
    </source>
</reference>
<gene>
    <name evidence="5" type="ORF">BJ970_006575</name>
</gene>
<evidence type="ECO:0000256" key="1">
    <source>
        <dbReference type="ARBA" id="ARBA00022679"/>
    </source>
</evidence>
<dbReference type="EC" id="2.3.1.180" evidence="5"/>
<dbReference type="GO" id="GO:0006633">
    <property type="term" value="P:fatty acid biosynthetic process"/>
    <property type="evidence" value="ECO:0007669"/>
    <property type="project" value="InterPro"/>
</dbReference>
<dbReference type="GO" id="GO:0004315">
    <property type="term" value="F:3-oxoacyl-[acyl-carrier-protein] synthase activity"/>
    <property type="evidence" value="ECO:0007669"/>
    <property type="project" value="InterPro"/>
</dbReference>
<dbReference type="Pfam" id="PF08541">
    <property type="entry name" value="ACP_syn_III_C"/>
    <property type="match status" value="1"/>
</dbReference>
<evidence type="ECO:0000313" key="5">
    <source>
        <dbReference type="EMBL" id="MBB5158976.1"/>
    </source>
</evidence>
<keyword evidence="2 5" id="KW-0012">Acyltransferase</keyword>